<evidence type="ECO:0000256" key="3">
    <source>
        <dbReference type="ARBA" id="ARBA00023002"/>
    </source>
</evidence>
<dbReference type="Proteomes" id="UP000188937">
    <property type="component" value="Chromosome"/>
</dbReference>
<protein>
    <submittedName>
        <fullName evidence="5">Thiamine biosynthesis protein thio</fullName>
    </submittedName>
</protein>
<keyword evidence="2" id="KW-0784">Thiamine biosynthesis</keyword>
<dbReference type="GO" id="GO:0050660">
    <property type="term" value="F:flavin adenine dinucleotide binding"/>
    <property type="evidence" value="ECO:0007669"/>
    <property type="project" value="InterPro"/>
</dbReference>
<keyword evidence="3" id="KW-0560">Oxidoreductase</keyword>
<proteinExistence type="predicted"/>
<dbReference type="InterPro" id="IPR012727">
    <property type="entry name" value="Gly_oxidase_ThiO"/>
</dbReference>
<dbReference type="InterPro" id="IPR006076">
    <property type="entry name" value="FAD-dep_OxRdtase"/>
</dbReference>
<name>A0A1U9KGM4_ACEAC</name>
<dbReference type="InterPro" id="IPR036188">
    <property type="entry name" value="FAD/NAD-bd_sf"/>
</dbReference>
<dbReference type="GO" id="GO:0016491">
    <property type="term" value="F:oxidoreductase activity"/>
    <property type="evidence" value="ECO:0007669"/>
    <property type="project" value="UniProtKB-KW"/>
</dbReference>
<dbReference type="Gene3D" id="3.50.50.60">
    <property type="entry name" value="FAD/NAD(P)-binding domain"/>
    <property type="match status" value="1"/>
</dbReference>
<dbReference type="EMBL" id="CP014692">
    <property type="protein sequence ID" value="AQS84954.1"/>
    <property type="molecule type" value="Genomic_DNA"/>
</dbReference>
<dbReference type="SUPFAM" id="SSF51971">
    <property type="entry name" value="Nucleotide-binding domain"/>
    <property type="match status" value="1"/>
</dbReference>
<dbReference type="NCBIfam" id="TIGR02352">
    <property type="entry name" value="thiamin_ThiO"/>
    <property type="match status" value="1"/>
</dbReference>
<comment type="pathway">
    <text evidence="1">Cofactor biosynthesis; thiamine diphosphate biosynthesis.</text>
</comment>
<dbReference type="AlphaFoldDB" id="A0A1U9KGM4"/>
<sequence>MTRPQNILVRGAGVAGLVSAVRLASRGARVTLAEAGPKVGSGASWMAGGMLAPWCEAESAPPEVTERSIDSLAWWRANVPDVQSNGSLVVAPPRDTAEIARFGRRTSHFREIGPQEIEDLEPDLADRFQKALFFPEEGHLDPRKALPALAQRLVNELGGRLLLNCPHAPADLSYDWTVDATGLRAREELPSLRGVRGEMLLLRCPDVALHRPVRMLHPRIPIYIVPRADHLFMVGATMIESENDGPVTLRSMSELLNAAWTLHPGFAEAEIVDIGTGLRPSYPDNVPLVTREDRTIFVNGMYRHGYLLSPWLGQQVEKLVFDS</sequence>
<dbReference type="GO" id="GO:0009228">
    <property type="term" value="P:thiamine biosynthetic process"/>
    <property type="evidence" value="ECO:0007669"/>
    <property type="project" value="UniProtKB-KW"/>
</dbReference>
<dbReference type="STRING" id="435.A0U92_09395"/>
<evidence type="ECO:0000259" key="4">
    <source>
        <dbReference type="Pfam" id="PF01266"/>
    </source>
</evidence>
<dbReference type="RefSeq" id="WP_077812998.1">
    <property type="nucleotide sequence ID" value="NZ_CP014692.1"/>
</dbReference>
<evidence type="ECO:0000256" key="2">
    <source>
        <dbReference type="ARBA" id="ARBA00022977"/>
    </source>
</evidence>
<dbReference type="OrthoDB" id="9790035at2"/>
<dbReference type="eggNOG" id="COG0665">
    <property type="taxonomic scope" value="Bacteria"/>
</dbReference>
<evidence type="ECO:0000256" key="1">
    <source>
        <dbReference type="ARBA" id="ARBA00004948"/>
    </source>
</evidence>
<evidence type="ECO:0000313" key="6">
    <source>
        <dbReference type="Proteomes" id="UP000188937"/>
    </source>
</evidence>
<evidence type="ECO:0000313" key="5">
    <source>
        <dbReference type="EMBL" id="AQS84954.1"/>
    </source>
</evidence>
<accession>A0A1U9KGM4</accession>
<dbReference type="KEGG" id="aace:A0U92_09395"/>
<dbReference type="SUPFAM" id="SSF54373">
    <property type="entry name" value="FAD-linked reductases, C-terminal domain"/>
    <property type="match status" value="1"/>
</dbReference>
<dbReference type="GO" id="GO:0005737">
    <property type="term" value="C:cytoplasm"/>
    <property type="evidence" value="ECO:0007669"/>
    <property type="project" value="TreeGrafter"/>
</dbReference>
<organism evidence="5 6">
    <name type="scientific">Acetobacter aceti</name>
    <dbReference type="NCBI Taxonomy" id="435"/>
    <lineage>
        <taxon>Bacteria</taxon>
        <taxon>Pseudomonadati</taxon>
        <taxon>Pseudomonadota</taxon>
        <taxon>Alphaproteobacteria</taxon>
        <taxon>Acetobacterales</taxon>
        <taxon>Acetobacteraceae</taxon>
        <taxon>Acetobacter</taxon>
        <taxon>Acetobacter subgen. Acetobacter</taxon>
    </lineage>
</organism>
<reference evidence="5 6" key="1">
    <citation type="submission" date="2016-03" db="EMBL/GenBank/DDBJ databases">
        <title>Acetic acid bacteria sequencing.</title>
        <authorList>
            <person name="Brandt J."/>
            <person name="Jakob F."/>
            <person name="Vogel R.F."/>
        </authorList>
    </citation>
    <scope>NUCLEOTIDE SEQUENCE [LARGE SCALE GENOMIC DNA]</scope>
    <source>
        <strain evidence="5 6">TMW2.1153</strain>
    </source>
</reference>
<dbReference type="PANTHER" id="PTHR13847">
    <property type="entry name" value="SARCOSINE DEHYDROGENASE-RELATED"/>
    <property type="match status" value="1"/>
</dbReference>
<dbReference type="Gene3D" id="3.30.9.10">
    <property type="entry name" value="D-Amino Acid Oxidase, subunit A, domain 2"/>
    <property type="match status" value="1"/>
</dbReference>
<dbReference type="UniPathway" id="UPA00060"/>
<gene>
    <name evidence="5" type="ORF">A0U92_09395</name>
</gene>
<keyword evidence="6" id="KW-1185">Reference proteome</keyword>
<dbReference type="GO" id="GO:0009229">
    <property type="term" value="P:thiamine diphosphate biosynthetic process"/>
    <property type="evidence" value="ECO:0007669"/>
    <property type="project" value="UniProtKB-UniPathway"/>
</dbReference>
<dbReference type="Pfam" id="PF01266">
    <property type="entry name" value="DAO"/>
    <property type="match status" value="1"/>
</dbReference>
<dbReference type="PANTHER" id="PTHR13847:SF289">
    <property type="entry name" value="GLYCINE OXIDASE"/>
    <property type="match status" value="1"/>
</dbReference>
<feature type="domain" description="FAD dependent oxidoreductase" evidence="4">
    <location>
        <begin position="7"/>
        <end position="316"/>
    </location>
</feature>